<comment type="caution">
    <text evidence="1">The sequence shown here is derived from an EMBL/GenBank/DDBJ whole genome shotgun (WGS) entry which is preliminary data.</text>
</comment>
<name>A0A397W6Q3_9GLOM</name>
<dbReference type="AlphaFoldDB" id="A0A397W6Q3"/>
<accession>A0A397W6Q3</accession>
<keyword evidence="2" id="KW-1185">Reference proteome</keyword>
<dbReference type="EMBL" id="QKWP01000081">
    <property type="protein sequence ID" value="RIB27973.1"/>
    <property type="molecule type" value="Genomic_DNA"/>
</dbReference>
<evidence type="ECO:0000313" key="2">
    <source>
        <dbReference type="Proteomes" id="UP000266673"/>
    </source>
</evidence>
<reference evidence="1 2" key="1">
    <citation type="submission" date="2018-06" db="EMBL/GenBank/DDBJ databases">
        <title>Comparative genomics reveals the genomic features of Rhizophagus irregularis, R. cerebriforme, R. diaphanum and Gigaspora rosea, and their symbiotic lifestyle signature.</title>
        <authorList>
            <person name="Morin E."/>
            <person name="San Clemente H."/>
            <person name="Chen E.C.H."/>
            <person name="De La Providencia I."/>
            <person name="Hainaut M."/>
            <person name="Kuo A."/>
            <person name="Kohler A."/>
            <person name="Murat C."/>
            <person name="Tang N."/>
            <person name="Roy S."/>
            <person name="Loubradou J."/>
            <person name="Henrissat B."/>
            <person name="Grigoriev I.V."/>
            <person name="Corradi N."/>
            <person name="Roux C."/>
            <person name="Martin F.M."/>
        </authorList>
    </citation>
    <scope>NUCLEOTIDE SEQUENCE [LARGE SCALE GENOMIC DNA]</scope>
    <source>
        <strain evidence="1 2">DAOM 194757</strain>
    </source>
</reference>
<evidence type="ECO:0000313" key="1">
    <source>
        <dbReference type="EMBL" id="RIB27973.1"/>
    </source>
</evidence>
<proteinExistence type="predicted"/>
<sequence>MYAAPTARTQFTSLGLGNAAQTQLVENHRGYVEILLHLIEKGKVLDQVIRWRIAQNPDLNSNIAQWSNTNFLNLKTTLKNCMSYIRYFQITGEDVMYKQYPYQQIFESNLWKDIMSKLAAPNRAVTSIILPSRIISNTVLPSRNSAVLSGNNTSATSSETNTINLNLSAQRKHNEI</sequence>
<gene>
    <name evidence="1" type="ORF">C2G38_2159146</name>
</gene>
<protein>
    <submittedName>
        <fullName evidence="1">Uncharacterized protein</fullName>
    </submittedName>
</protein>
<organism evidence="1 2">
    <name type="scientific">Gigaspora rosea</name>
    <dbReference type="NCBI Taxonomy" id="44941"/>
    <lineage>
        <taxon>Eukaryota</taxon>
        <taxon>Fungi</taxon>
        <taxon>Fungi incertae sedis</taxon>
        <taxon>Mucoromycota</taxon>
        <taxon>Glomeromycotina</taxon>
        <taxon>Glomeromycetes</taxon>
        <taxon>Diversisporales</taxon>
        <taxon>Gigasporaceae</taxon>
        <taxon>Gigaspora</taxon>
    </lineage>
</organism>
<dbReference type="Proteomes" id="UP000266673">
    <property type="component" value="Unassembled WGS sequence"/>
</dbReference>